<sequence>MGCVRTYRVACLGEQYPSKRGRKVACHKGLRAVELPRFSEAKTGPNEDPDCMKFYCDSCQTKYSIADEKVRGKVLKVRCKKCSHIITVREASRPTAAAPSAAPGPRTVAWHYAINGQSFGPMAEEVLRQKIASGEVGDAAYLWNETFSDWKPLRSVAEFSAALEQAHAVKPSPRTIGVKEALSAISVPENTGMELGAEPSFTEAEPSEAEDDATVVDLNRSELLKAAAARQAESADKAVAGFKASLEPTGQSERKDRLAKLRERLHLDEGEDDAATEPAIDSEDSQPQGGVDLALGDTLDAGEPSSAPVSSPTSEHDGLFGGFDAPSALAPANSRPQQQAQESDAGQEQPTDAVPFFPSAPKLGDAKANSSSRLEEVTGSLLIQLNSIKKDSRKRMIFFGAAALVLVCVVGGIGYVVATSESVEVAETAPKVRFDNLGQAPKFNKYSKEQTARATSMFVIEEDIVISREDGRAAFEQEEEARKAGKSSDEIRREQIARAESNPRLLPKIDANALRFEGGSTDGAQIGRGASNSGINRDGVGATAGGFEVGGLAGAAEAGAADDRFQRMASLKTESNREIYRPHADLEAGRKAKGPQGLAPEEVAQGFRTVSQSIGLCRERHMWRGGTIDARRIHLTLQVLNTGRIGRIKLEPDSLEGTEFSRCMNTHRDRWSFPSFNGEPIEVRAPFVLQ</sequence>
<evidence type="ECO:0000256" key="2">
    <source>
        <dbReference type="SAM" id="Phobius"/>
    </source>
</evidence>
<evidence type="ECO:0000259" key="3">
    <source>
        <dbReference type="Pfam" id="PF13717"/>
    </source>
</evidence>
<gene>
    <name evidence="5" type="ORF">EA187_11130</name>
</gene>
<proteinExistence type="predicted"/>
<dbReference type="Pfam" id="PF13717">
    <property type="entry name" value="Zn_ribbon_4"/>
    <property type="match status" value="1"/>
</dbReference>
<keyword evidence="6" id="KW-1185">Reference proteome</keyword>
<keyword evidence="2" id="KW-0812">Transmembrane</keyword>
<reference evidence="5 6" key="1">
    <citation type="submission" date="2019-01" db="EMBL/GenBank/DDBJ databases">
        <title>Lujinxingia litoralis gen. nov., sp. nov. and Lujinxingia sediminis gen. nov., sp. nov., new members in the order Bradymonadales, isolated from coastal sediment.</title>
        <authorList>
            <person name="Li C.-M."/>
        </authorList>
    </citation>
    <scope>NUCLEOTIDE SEQUENCE [LARGE SCALE GENOMIC DNA]</scope>
    <source>
        <strain evidence="5 6">SEH01</strain>
    </source>
</reference>
<feature type="compositionally biased region" description="Acidic residues" evidence="1">
    <location>
        <begin position="269"/>
        <end position="284"/>
    </location>
</feature>
<dbReference type="Pfam" id="PF14237">
    <property type="entry name" value="GYF_2"/>
    <property type="match status" value="1"/>
</dbReference>
<evidence type="ECO:0000259" key="4">
    <source>
        <dbReference type="Pfam" id="PF14237"/>
    </source>
</evidence>
<keyword evidence="2" id="KW-0472">Membrane</keyword>
<feature type="region of interest" description="Disordered" evidence="1">
    <location>
        <begin position="189"/>
        <end position="210"/>
    </location>
</feature>
<evidence type="ECO:0000313" key="5">
    <source>
        <dbReference type="EMBL" id="RVU44097.1"/>
    </source>
</evidence>
<dbReference type="NCBIfam" id="TIGR02098">
    <property type="entry name" value="MJ0042_CXXC"/>
    <property type="match status" value="1"/>
</dbReference>
<dbReference type="InterPro" id="IPR011723">
    <property type="entry name" value="Znf/thioredoxin_put"/>
</dbReference>
<feature type="region of interest" description="Disordered" evidence="1">
    <location>
        <begin position="265"/>
        <end position="371"/>
    </location>
</feature>
<comment type="caution">
    <text evidence="5">The sequence shown here is derived from an EMBL/GenBank/DDBJ whole genome shotgun (WGS) entry which is preliminary data.</text>
</comment>
<feature type="compositionally biased region" description="Polar residues" evidence="1">
    <location>
        <begin position="334"/>
        <end position="350"/>
    </location>
</feature>
<dbReference type="Proteomes" id="UP000282926">
    <property type="component" value="Unassembled WGS sequence"/>
</dbReference>
<feature type="transmembrane region" description="Helical" evidence="2">
    <location>
        <begin position="396"/>
        <end position="418"/>
    </location>
</feature>
<feature type="compositionally biased region" description="Basic and acidic residues" evidence="1">
    <location>
        <begin position="574"/>
        <end position="590"/>
    </location>
</feature>
<keyword evidence="2" id="KW-1133">Transmembrane helix</keyword>
<feature type="domain" description="Zinc finger/thioredoxin putative" evidence="3">
    <location>
        <begin position="52"/>
        <end position="87"/>
    </location>
</feature>
<evidence type="ECO:0000313" key="6">
    <source>
        <dbReference type="Proteomes" id="UP000282926"/>
    </source>
</evidence>
<dbReference type="EMBL" id="SADD01000005">
    <property type="protein sequence ID" value="RVU44097.1"/>
    <property type="molecule type" value="Genomic_DNA"/>
</dbReference>
<dbReference type="InterPro" id="IPR025640">
    <property type="entry name" value="GYF_2"/>
</dbReference>
<evidence type="ECO:0000256" key="1">
    <source>
        <dbReference type="SAM" id="MobiDB-lite"/>
    </source>
</evidence>
<feature type="region of interest" description="Disordered" evidence="1">
    <location>
        <begin position="573"/>
        <end position="598"/>
    </location>
</feature>
<name>A0ABY0CSL5_9DELT</name>
<protein>
    <submittedName>
        <fullName evidence="5">DUF4339 domain-containing protein</fullName>
    </submittedName>
</protein>
<feature type="domain" description="GYF" evidence="4">
    <location>
        <begin position="110"/>
        <end position="159"/>
    </location>
</feature>
<organism evidence="5 6">
    <name type="scientific">Lujinxingia sediminis</name>
    <dbReference type="NCBI Taxonomy" id="2480984"/>
    <lineage>
        <taxon>Bacteria</taxon>
        <taxon>Deltaproteobacteria</taxon>
        <taxon>Bradymonadales</taxon>
        <taxon>Lujinxingiaceae</taxon>
        <taxon>Lujinxingia</taxon>
    </lineage>
</organism>
<accession>A0ABY0CSL5</accession>